<reference evidence="2 3" key="1">
    <citation type="journal article" date="2016" name="Nat. Commun.">
        <title>Thousands of microbial genomes shed light on interconnected biogeochemical processes in an aquifer system.</title>
        <authorList>
            <person name="Anantharaman K."/>
            <person name="Brown C.T."/>
            <person name="Hug L.A."/>
            <person name="Sharon I."/>
            <person name="Castelle C.J."/>
            <person name="Probst A.J."/>
            <person name="Thomas B.C."/>
            <person name="Singh A."/>
            <person name="Wilkins M.J."/>
            <person name="Karaoz U."/>
            <person name="Brodie E.L."/>
            <person name="Williams K.H."/>
            <person name="Hubbard S.S."/>
            <person name="Banfield J.F."/>
        </authorList>
    </citation>
    <scope>NUCLEOTIDE SEQUENCE [LARGE SCALE GENOMIC DNA]</scope>
</reference>
<dbReference type="Proteomes" id="UP000179270">
    <property type="component" value="Unassembled WGS sequence"/>
</dbReference>
<sequence length="115" mass="12618">MNFSETIPAAFTKATGLPWESINHPKFVNLLRIGISADSIVDGILLGGMTGAVIGGIIFWIQFLNKMEAESLIRNQYPEAKGYLKPMRNPMLLPLFATMEGPIVGALTDLFSDDF</sequence>
<keyword evidence="1" id="KW-0472">Membrane</keyword>
<keyword evidence="1" id="KW-0812">Transmembrane</keyword>
<dbReference type="STRING" id="1802055.A3A74_01615"/>
<evidence type="ECO:0000256" key="1">
    <source>
        <dbReference type="SAM" id="Phobius"/>
    </source>
</evidence>
<organism evidence="2 3">
    <name type="scientific">Candidatus Roizmanbacteria bacterium RIFCSPLOWO2_01_FULL_35_13</name>
    <dbReference type="NCBI Taxonomy" id="1802055"/>
    <lineage>
        <taxon>Bacteria</taxon>
        <taxon>Candidatus Roizmaniibacteriota</taxon>
    </lineage>
</organism>
<accession>A0A1F7IC30</accession>
<evidence type="ECO:0000313" key="3">
    <source>
        <dbReference type="Proteomes" id="UP000179270"/>
    </source>
</evidence>
<keyword evidence="1" id="KW-1133">Transmembrane helix</keyword>
<evidence type="ECO:0000313" key="2">
    <source>
        <dbReference type="EMBL" id="OGK40907.1"/>
    </source>
</evidence>
<dbReference type="AlphaFoldDB" id="A0A1F7IC30"/>
<feature type="transmembrane region" description="Helical" evidence="1">
    <location>
        <begin position="44"/>
        <end position="64"/>
    </location>
</feature>
<protein>
    <submittedName>
        <fullName evidence="2">Uncharacterized protein</fullName>
    </submittedName>
</protein>
<proteinExistence type="predicted"/>
<name>A0A1F7IC30_9BACT</name>
<dbReference type="EMBL" id="MGAF01000024">
    <property type="protein sequence ID" value="OGK40907.1"/>
    <property type="molecule type" value="Genomic_DNA"/>
</dbReference>
<comment type="caution">
    <text evidence="2">The sequence shown here is derived from an EMBL/GenBank/DDBJ whole genome shotgun (WGS) entry which is preliminary data.</text>
</comment>
<gene>
    <name evidence="2" type="ORF">A3A74_01615</name>
</gene>